<protein>
    <submittedName>
        <fullName evidence="4">Uncharacterized protein</fullName>
    </submittedName>
</protein>
<comment type="caution">
    <text evidence="4">The sequence shown here is derived from an EMBL/GenBank/DDBJ whole genome shotgun (WGS) entry which is preliminary data.</text>
</comment>
<evidence type="ECO:0000313" key="6">
    <source>
        <dbReference type="Proteomes" id="UP000663866"/>
    </source>
</evidence>
<sequence length="345" mass="39853">MFPLIINHFTLQSGLVKYVLEVTNQPCETADDIVASLRDVLEMNGIDIQYITSIGADNTNTNFGRNHSVFSLIKSEVSNLFKGNCYWLILNNPVKNSYHLFLVDIESSLSQLYCHFSSSSKRVAELKAELCTGRYVMPHSTGPKCTLHFLHQVLFDIQTKNLELQQYDTSIVDLHRIITSLLKKLNDRLEQKYFGQQTRILLNAMPEDVREKLISSFVKYLGSISQYIHKYYDEHSLLAESVAIFGITEIDQIKFDQIEKCVAILNLEVDHDKLFEEIISLQNTYKEVNSYRESLFVQIEKYVGGHEIEKQMINEVFEELDDEELVNRIPTQARVHQDSCHKNST</sequence>
<dbReference type="Proteomes" id="UP000681967">
    <property type="component" value="Unassembled WGS sequence"/>
</dbReference>
<name>A0A819XTK8_9BILA</name>
<keyword evidence="6" id="KW-1185">Reference proteome</keyword>
<evidence type="ECO:0000313" key="1">
    <source>
        <dbReference type="EMBL" id="CAF3815613.1"/>
    </source>
</evidence>
<evidence type="ECO:0000313" key="5">
    <source>
        <dbReference type="Proteomes" id="UP000663842"/>
    </source>
</evidence>
<dbReference type="AlphaFoldDB" id="A0A819XTK8"/>
<gene>
    <name evidence="2" type="ORF">BYL167_LOCUS12534</name>
    <name evidence="1" type="ORF">GIL414_LOCUS1901</name>
    <name evidence="3" type="ORF">OVN521_LOCUS21527</name>
    <name evidence="4" type="ORF">UXM345_LOCUS24882</name>
</gene>
<dbReference type="EMBL" id="CAJOBG010004487">
    <property type="protein sequence ID" value="CAF4112914.1"/>
    <property type="molecule type" value="Genomic_DNA"/>
</dbReference>
<dbReference type="EMBL" id="CAJOBJ010000342">
    <property type="protein sequence ID" value="CAF3815613.1"/>
    <property type="molecule type" value="Genomic_DNA"/>
</dbReference>
<reference evidence="4" key="1">
    <citation type="submission" date="2021-02" db="EMBL/GenBank/DDBJ databases">
        <authorList>
            <person name="Nowell W R."/>
        </authorList>
    </citation>
    <scope>NUCLEOTIDE SEQUENCE</scope>
</reference>
<organism evidence="4 5">
    <name type="scientific">Rotaria magnacalcarata</name>
    <dbReference type="NCBI Taxonomy" id="392030"/>
    <lineage>
        <taxon>Eukaryota</taxon>
        <taxon>Metazoa</taxon>
        <taxon>Spiralia</taxon>
        <taxon>Gnathifera</taxon>
        <taxon>Rotifera</taxon>
        <taxon>Eurotatoria</taxon>
        <taxon>Bdelloidea</taxon>
        <taxon>Philodinida</taxon>
        <taxon>Philodinidae</taxon>
        <taxon>Rotaria</taxon>
    </lineage>
</organism>
<dbReference type="Proteomes" id="UP000681720">
    <property type="component" value="Unassembled WGS sequence"/>
</dbReference>
<proteinExistence type="predicted"/>
<dbReference type="EMBL" id="CAJOBF010004627">
    <property type="protein sequence ID" value="CAF4146701.1"/>
    <property type="molecule type" value="Genomic_DNA"/>
</dbReference>
<dbReference type="EMBL" id="CAJOBH010004148">
    <property type="protein sequence ID" value="CAF3979538.1"/>
    <property type="molecule type" value="Genomic_DNA"/>
</dbReference>
<accession>A0A819XTK8</accession>
<evidence type="ECO:0000313" key="2">
    <source>
        <dbReference type="EMBL" id="CAF3979538.1"/>
    </source>
</evidence>
<dbReference type="Proteomes" id="UP000663842">
    <property type="component" value="Unassembled WGS sequence"/>
</dbReference>
<evidence type="ECO:0000313" key="4">
    <source>
        <dbReference type="EMBL" id="CAF4146701.1"/>
    </source>
</evidence>
<evidence type="ECO:0000313" key="3">
    <source>
        <dbReference type="EMBL" id="CAF4112914.1"/>
    </source>
</evidence>
<dbReference type="Proteomes" id="UP000663866">
    <property type="component" value="Unassembled WGS sequence"/>
</dbReference>